<dbReference type="EMBL" id="JACTNF010000001">
    <property type="protein sequence ID" value="MBO1073319.1"/>
    <property type="molecule type" value="Genomic_DNA"/>
</dbReference>
<dbReference type="Proteomes" id="UP001518990">
    <property type="component" value="Unassembled WGS sequence"/>
</dbReference>
<reference evidence="2 3" key="1">
    <citation type="submission" date="2020-09" db="EMBL/GenBank/DDBJ databases">
        <title>Roseomonas.</title>
        <authorList>
            <person name="Zhu W."/>
        </authorList>
    </citation>
    <scope>NUCLEOTIDE SEQUENCE [LARGE SCALE GENOMIC DNA]</scope>
    <source>
        <strain evidence="2 3">1311</strain>
    </source>
</reference>
<dbReference type="Pfam" id="PF07332">
    <property type="entry name" value="Phage_holin_3_6"/>
    <property type="match status" value="1"/>
</dbReference>
<evidence type="ECO:0000256" key="1">
    <source>
        <dbReference type="SAM" id="Phobius"/>
    </source>
</evidence>
<keyword evidence="3" id="KW-1185">Reference proteome</keyword>
<keyword evidence="1" id="KW-1133">Transmembrane helix</keyword>
<keyword evidence="1" id="KW-0812">Transmembrane</keyword>
<sequence>MSSDTNRTVPDLLGDLLQQTSSLVRKEVQLARAELNEKIGQVGTAATSIGIAAALLMAAVVILLQAVVALLVTFGLTTWLAGFIVGIVVAGIAYVLLRSGMNKMKAANLTPERTAHQVSRDATLAKEAVR</sequence>
<dbReference type="RefSeq" id="WP_207444921.1">
    <property type="nucleotide sequence ID" value="NZ_CP061091.1"/>
</dbReference>
<evidence type="ECO:0000313" key="2">
    <source>
        <dbReference type="EMBL" id="MBO1073319.1"/>
    </source>
</evidence>
<keyword evidence="1" id="KW-0472">Membrane</keyword>
<evidence type="ECO:0000313" key="3">
    <source>
        <dbReference type="Proteomes" id="UP001518990"/>
    </source>
</evidence>
<proteinExistence type="predicted"/>
<accession>A0ABS3K767</accession>
<name>A0ABS3K767_9PROT</name>
<organism evidence="2 3">
    <name type="scientific">Roseomonas marmotae</name>
    <dbReference type="NCBI Taxonomy" id="2768161"/>
    <lineage>
        <taxon>Bacteria</taxon>
        <taxon>Pseudomonadati</taxon>
        <taxon>Pseudomonadota</taxon>
        <taxon>Alphaproteobacteria</taxon>
        <taxon>Acetobacterales</taxon>
        <taxon>Roseomonadaceae</taxon>
        <taxon>Roseomonas</taxon>
    </lineage>
</organism>
<feature type="transmembrane region" description="Helical" evidence="1">
    <location>
        <begin position="49"/>
        <end position="72"/>
    </location>
</feature>
<comment type="caution">
    <text evidence="2">The sequence shown here is derived from an EMBL/GenBank/DDBJ whole genome shotgun (WGS) entry which is preliminary data.</text>
</comment>
<dbReference type="InterPro" id="IPR009937">
    <property type="entry name" value="Phage_holin_3_6"/>
</dbReference>
<gene>
    <name evidence="2" type="ORF">IAI60_01705</name>
</gene>
<protein>
    <submittedName>
        <fullName evidence="2">Phage holin family protein</fullName>
    </submittedName>
</protein>
<feature type="transmembrane region" description="Helical" evidence="1">
    <location>
        <begin position="78"/>
        <end position="97"/>
    </location>
</feature>